<feature type="repeat" description="WD" evidence="5">
    <location>
        <begin position="341"/>
        <end position="382"/>
    </location>
</feature>
<gene>
    <name evidence="9" type="ORF">HK105_205219</name>
</gene>
<dbReference type="Proteomes" id="UP001527925">
    <property type="component" value="Unassembled WGS sequence"/>
</dbReference>
<dbReference type="InterPro" id="IPR019775">
    <property type="entry name" value="WD40_repeat_CS"/>
</dbReference>
<feature type="repeat" description="WD" evidence="5">
    <location>
        <begin position="506"/>
        <end position="537"/>
    </location>
</feature>
<keyword evidence="10" id="KW-1185">Reference proteome</keyword>
<dbReference type="Gene3D" id="2.130.10.10">
    <property type="entry name" value="YVTN repeat-like/Quinoprotein amine dehydrogenase"/>
    <property type="match status" value="2"/>
</dbReference>
<feature type="domain" description="BPL/LPL catalytic" evidence="8">
    <location>
        <begin position="984"/>
        <end position="1169"/>
    </location>
</feature>
<evidence type="ECO:0000256" key="6">
    <source>
        <dbReference type="SAM" id="MobiDB-lite"/>
    </source>
</evidence>
<dbReference type="InterPro" id="IPR036322">
    <property type="entry name" value="WD40_repeat_dom_sf"/>
</dbReference>
<dbReference type="PROSITE" id="PS00678">
    <property type="entry name" value="WD_REPEATS_1"/>
    <property type="match status" value="1"/>
</dbReference>
<evidence type="ECO:0000313" key="10">
    <source>
        <dbReference type="Proteomes" id="UP001527925"/>
    </source>
</evidence>
<evidence type="ECO:0000256" key="5">
    <source>
        <dbReference type="PROSITE-ProRule" id="PRU00221"/>
    </source>
</evidence>
<dbReference type="CDD" id="cd00200">
    <property type="entry name" value="WD40"/>
    <property type="match status" value="1"/>
</dbReference>
<sequence length="1252" mass="135375">MDGDSATGARPSAAAAAPASGRDGTQGRLGAASSAATVTSPEHQQDQAPLATAPATAAGGPAAPKDAWQRLAASQQAVRGWSLGKVVQPREDIFNARDPHIKQDIIRMIAQYLGDEGYNASKLTVLDEANVKTFEREENQSEIKRMRKAILEGDWAEVDKLCSRPLVRNNKSFLYAAYKQQYLEYIEHHEIQKAFTHLNKRVKPLEHLQTTPSEFKDLCYLLTAKSVHDVPSFRNWEGITPAREKLAELFQSMVDYDNGERNGSVYVPPNRLLKMLRQAVAYQVESSRYHPSITPKIQSQVPLLQDYASLVLPNSVKSVFVGHTNNVKCVEFVGEDGMFIMSGSSGDVYSVKYHPTNAFLATGGYDKVVRLFDVERGMVAKTFSGHQLSISKAIFSPLGNLIISGSKDNTIKFWDIISGLCIKTISSHLGEVTCVEMSSDGTLLLSSSKDNSNRLWDIRMLRPIRKFKGHQNTSKNFIRASFAGDSLIDGAVYLWDRDKGDVLQRLRGHTGVVYSAAWNARQALFASCSEDSALCTWWYDQPIKLAQAAVTAFPAMNVLVYDGPGVSTLQRPLLAALRKLLGTRYDVIPVDAAAVRHSPWEDAAALLVMPGGRDLAFLDALQPGGIDKIARFVRGGGAYLGLCAGAYFACAAVAFEVGRTADGYEVIGDRPLRLCPAAVARGSVARGFVYGSERGAAAMPVTLGAPLLAHTGRAPTQQHTGARTIALPPALPLYVNGGPWFDLDGADPADAGATTVLATYAENGQPAIVECAPGRGRALLVGPHIEVSAEYVQSKLPHISDADECSHLAAVLERLSPSDSDRHALFATLLRRLGLQVDDPLAAVPSGAQSAATPAPTVTLDAHAEPRPSPITACFAGPEHRTRFVASFAGQQASATESVDLSDTDDSWHVWAGASNAVLAENAPTPVEDAAFRPDAGPEPKSKLVINAVTPDELASASSPSAPFSLDKYAQELAVRRAGSAQALFGMPVLYANVVTSTQTVLEKNMKLRASLPDGTVFVGSHQLRGRGRGRNSWISQNGCLQFSFKMSHREPASVVFIQYLFGLAVVEAIQSLPFCKTLPVCLKWPNDIYARTPEGLRKIGGILITSEFQSGAFSLIVGCGLNVSNPRPTVCLNELLALASVGAEHHLRHETVLAAILHTFGSLYALFMTDRPIPPSSFRFEIFLESFYRCWLHSNQQVQILEGGTKHDAVILGLDRSGLLRARLSADGSERLLQPDGNSFDMIKGLVFAKQ</sequence>
<evidence type="ECO:0000256" key="4">
    <source>
        <dbReference type="ARBA" id="ARBA00022737"/>
    </source>
</evidence>
<dbReference type="NCBIfam" id="TIGR00121">
    <property type="entry name" value="birA_ligase"/>
    <property type="match status" value="1"/>
</dbReference>
<evidence type="ECO:0000256" key="2">
    <source>
        <dbReference type="ARBA" id="ARBA00022574"/>
    </source>
</evidence>
<feature type="domain" description="CTLH" evidence="7">
    <location>
        <begin position="142"/>
        <end position="193"/>
    </location>
</feature>
<dbReference type="PRINTS" id="PR00320">
    <property type="entry name" value="GPROTEINBRPT"/>
</dbReference>
<dbReference type="InterPro" id="IPR001680">
    <property type="entry name" value="WD40_rpt"/>
</dbReference>
<dbReference type="InterPro" id="IPR006594">
    <property type="entry name" value="LisH"/>
</dbReference>
<comment type="caution">
    <text evidence="9">The sequence shown here is derived from an EMBL/GenBank/DDBJ whole genome shotgun (WGS) entry which is preliminary data.</text>
</comment>
<evidence type="ECO:0000313" key="9">
    <source>
        <dbReference type="EMBL" id="KAL2915354.1"/>
    </source>
</evidence>
<evidence type="ECO:0000259" key="7">
    <source>
        <dbReference type="PROSITE" id="PS50897"/>
    </source>
</evidence>
<feature type="region of interest" description="Disordered" evidence="6">
    <location>
        <begin position="1"/>
        <end position="67"/>
    </location>
</feature>
<dbReference type="Pfam" id="PF03099">
    <property type="entry name" value="BPL_LplA_LipB"/>
    <property type="match status" value="1"/>
</dbReference>
<dbReference type="PANTHER" id="PTHR12835:SF5">
    <property type="entry name" value="BIOTIN--PROTEIN LIGASE"/>
    <property type="match status" value="1"/>
</dbReference>
<proteinExistence type="inferred from homology"/>
<dbReference type="SUPFAM" id="SSF50978">
    <property type="entry name" value="WD40 repeat-like"/>
    <property type="match status" value="1"/>
</dbReference>
<dbReference type="PROSITE" id="PS50897">
    <property type="entry name" value="CTLH"/>
    <property type="match status" value="1"/>
</dbReference>
<dbReference type="SUPFAM" id="SSF52317">
    <property type="entry name" value="Class I glutamine amidotransferase-like"/>
    <property type="match status" value="1"/>
</dbReference>
<dbReference type="CDD" id="cd16442">
    <property type="entry name" value="BPL"/>
    <property type="match status" value="1"/>
</dbReference>
<dbReference type="Gene3D" id="3.30.930.10">
    <property type="entry name" value="Bira Bifunctional Protein, Domain 2"/>
    <property type="match status" value="1"/>
</dbReference>
<feature type="compositionally biased region" description="Low complexity" evidence="6">
    <location>
        <begin position="1"/>
        <end position="23"/>
    </location>
</feature>
<dbReference type="InterPro" id="IPR004408">
    <property type="entry name" value="Biotin_CoA_COase_ligase"/>
</dbReference>
<dbReference type="PROSITE" id="PS50082">
    <property type="entry name" value="WD_REPEATS_2"/>
    <property type="match status" value="4"/>
</dbReference>
<evidence type="ECO:0000256" key="1">
    <source>
        <dbReference type="ARBA" id="ARBA00009934"/>
    </source>
</evidence>
<protein>
    <submittedName>
        <fullName evidence="9">Uncharacterized protein</fullName>
    </submittedName>
</protein>
<feature type="compositionally biased region" description="Low complexity" evidence="6">
    <location>
        <begin position="48"/>
        <end position="64"/>
    </location>
</feature>
<dbReference type="Pfam" id="PF09825">
    <property type="entry name" value="BPL_N"/>
    <property type="match status" value="1"/>
</dbReference>
<dbReference type="PROSITE" id="PS51733">
    <property type="entry name" value="BPL_LPL_CATALYTIC"/>
    <property type="match status" value="1"/>
</dbReference>
<name>A0ABR4N777_9FUNG</name>
<dbReference type="Pfam" id="PF00400">
    <property type="entry name" value="WD40"/>
    <property type="match status" value="4"/>
</dbReference>
<dbReference type="SUPFAM" id="SSF55681">
    <property type="entry name" value="Class II aaRS and biotin synthetases"/>
    <property type="match status" value="1"/>
</dbReference>
<dbReference type="PANTHER" id="PTHR12835">
    <property type="entry name" value="BIOTIN PROTEIN LIGASE"/>
    <property type="match status" value="1"/>
</dbReference>
<evidence type="ECO:0000259" key="8">
    <source>
        <dbReference type="PROSITE" id="PS51733"/>
    </source>
</evidence>
<dbReference type="PROSITE" id="PS50294">
    <property type="entry name" value="WD_REPEATS_REGION"/>
    <property type="match status" value="3"/>
</dbReference>
<feature type="repeat" description="WD" evidence="5">
    <location>
        <begin position="383"/>
        <end position="424"/>
    </location>
</feature>
<keyword evidence="3" id="KW-0436">Ligase</keyword>
<dbReference type="InterPro" id="IPR019197">
    <property type="entry name" value="Biotin-prot_ligase_N"/>
</dbReference>
<dbReference type="InterPro" id="IPR015943">
    <property type="entry name" value="WD40/YVTN_repeat-like_dom_sf"/>
</dbReference>
<dbReference type="SMART" id="SM00668">
    <property type="entry name" value="CTLH"/>
    <property type="match status" value="1"/>
</dbReference>
<accession>A0ABR4N777</accession>
<reference evidence="9 10" key="1">
    <citation type="submission" date="2023-09" db="EMBL/GenBank/DDBJ databases">
        <title>Pangenome analysis of Batrachochytrium dendrobatidis and related Chytrids.</title>
        <authorList>
            <person name="Yacoub M.N."/>
            <person name="Stajich J.E."/>
            <person name="James T.Y."/>
        </authorList>
    </citation>
    <scope>NUCLEOTIDE SEQUENCE [LARGE SCALE GENOMIC DNA]</scope>
    <source>
        <strain evidence="9 10">JEL0888</strain>
    </source>
</reference>
<dbReference type="SMART" id="SM00320">
    <property type="entry name" value="WD40"/>
    <property type="match status" value="5"/>
</dbReference>
<feature type="repeat" description="WD" evidence="5">
    <location>
        <begin position="425"/>
        <end position="466"/>
    </location>
</feature>
<dbReference type="InterPro" id="IPR006595">
    <property type="entry name" value="CTLH_C"/>
</dbReference>
<organism evidence="9 10">
    <name type="scientific">Polyrhizophydium stewartii</name>
    <dbReference type="NCBI Taxonomy" id="2732419"/>
    <lineage>
        <taxon>Eukaryota</taxon>
        <taxon>Fungi</taxon>
        <taxon>Fungi incertae sedis</taxon>
        <taxon>Chytridiomycota</taxon>
        <taxon>Chytridiomycota incertae sedis</taxon>
        <taxon>Chytridiomycetes</taxon>
        <taxon>Rhizophydiales</taxon>
        <taxon>Rhizophydiales incertae sedis</taxon>
        <taxon>Polyrhizophydium</taxon>
    </lineage>
</organism>
<dbReference type="InterPro" id="IPR020472">
    <property type="entry name" value="WD40_PAC1"/>
</dbReference>
<dbReference type="InterPro" id="IPR045864">
    <property type="entry name" value="aa-tRNA-synth_II/BPL/LPL"/>
</dbReference>
<dbReference type="PROSITE" id="PS50896">
    <property type="entry name" value="LISH"/>
    <property type="match status" value="1"/>
</dbReference>
<evidence type="ECO:0000256" key="3">
    <source>
        <dbReference type="ARBA" id="ARBA00022598"/>
    </source>
</evidence>
<dbReference type="InterPro" id="IPR029062">
    <property type="entry name" value="Class_I_gatase-like"/>
</dbReference>
<dbReference type="InterPro" id="IPR004143">
    <property type="entry name" value="BPL_LPL_catalytic"/>
</dbReference>
<keyword evidence="4" id="KW-0677">Repeat</keyword>
<dbReference type="CDD" id="cd03144">
    <property type="entry name" value="GATase1_ScBLP_like"/>
    <property type="match status" value="1"/>
</dbReference>
<comment type="similarity">
    <text evidence="1">Belongs to the biotin--protein ligase family.</text>
</comment>
<keyword evidence="2 5" id="KW-0853">WD repeat</keyword>
<dbReference type="EMBL" id="JADGIZ020000025">
    <property type="protein sequence ID" value="KAL2915354.1"/>
    <property type="molecule type" value="Genomic_DNA"/>
</dbReference>